<accession>W6UKX6</accession>
<dbReference type="Proteomes" id="UP000019149">
    <property type="component" value="Unassembled WGS sequence"/>
</dbReference>
<sequence length="115" mass="12567">MQREGQSKGRKVEILFYRQSLKIKAKEVANDAQLVSSEAAGVDWDSMSSTSTTVSAFTSAFTADSKSVSSSTPTTSRRCANQKDRLAEVDPMNRRKLAKCGILKMHGRFSTAFGP</sequence>
<proteinExistence type="predicted"/>
<dbReference type="RefSeq" id="XP_024345345.1">
    <property type="nucleotide sequence ID" value="XM_024500243.1"/>
</dbReference>
<dbReference type="CTD" id="36346709"/>
<dbReference type="EMBL" id="APAU02000322">
    <property type="protein sequence ID" value="EUB54149.1"/>
    <property type="molecule type" value="Genomic_DNA"/>
</dbReference>
<reference evidence="2 3" key="1">
    <citation type="journal article" date="2013" name="Nat. Genet.">
        <title>The genome of the hydatid tapeworm Echinococcus granulosus.</title>
        <authorList>
            <person name="Zheng H."/>
            <person name="Zhang W."/>
            <person name="Zhang L."/>
            <person name="Zhang Z."/>
            <person name="Li J."/>
            <person name="Lu G."/>
            <person name="Zhu Y."/>
            <person name="Wang Y."/>
            <person name="Huang Y."/>
            <person name="Liu J."/>
            <person name="Kang H."/>
            <person name="Chen J."/>
            <person name="Wang L."/>
            <person name="Chen A."/>
            <person name="Yu S."/>
            <person name="Gao Z."/>
            <person name="Jin L."/>
            <person name="Gu W."/>
            <person name="Wang Z."/>
            <person name="Zhao L."/>
            <person name="Shi B."/>
            <person name="Wen H."/>
            <person name="Lin R."/>
            <person name="Jones M.K."/>
            <person name="Brejova B."/>
            <person name="Vinar T."/>
            <person name="Zhao G."/>
            <person name="McManus D.P."/>
            <person name="Chen Z."/>
            <person name="Zhou Y."/>
            <person name="Wang S."/>
        </authorList>
    </citation>
    <scope>NUCLEOTIDE SEQUENCE [LARGE SCALE GENOMIC DNA]</scope>
</reference>
<feature type="region of interest" description="Disordered" evidence="1">
    <location>
        <begin position="65"/>
        <end position="84"/>
    </location>
</feature>
<dbReference type="AlphaFoldDB" id="W6UKX6"/>
<gene>
    <name evidence="2" type="ORF">EGR_10994</name>
</gene>
<comment type="caution">
    <text evidence="2">The sequence shown here is derived from an EMBL/GenBank/DDBJ whole genome shotgun (WGS) entry which is preliminary data.</text>
</comment>
<dbReference type="GeneID" id="36346709"/>
<evidence type="ECO:0000313" key="2">
    <source>
        <dbReference type="EMBL" id="EUB54149.1"/>
    </source>
</evidence>
<protein>
    <submittedName>
        <fullName evidence="2">Uncharacterized protein</fullName>
    </submittedName>
</protein>
<dbReference type="KEGG" id="egl:EGR_10994"/>
<evidence type="ECO:0000256" key="1">
    <source>
        <dbReference type="SAM" id="MobiDB-lite"/>
    </source>
</evidence>
<feature type="compositionally biased region" description="Low complexity" evidence="1">
    <location>
        <begin position="65"/>
        <end position="76"/>
    </location>
</feature>
<organism evidence="2 3">
    <name type="scientific">Echinococcus granulosus</name>
    <name type="common">Hydatid tapeworm</name>
    <dbReference type="NCBI Taxonomy" id="6210"/>
    <lineage>
        <taxon>Eukaryota</taxon>
        <taxon>Metazoa</taxon>
        <taxon>Spiralia</taxon>
        <taxon>Lophotrochozoa</taxon>
        <taxon>Platyhelminthes</taxon>
        <taxon>Cestoda</taxon>
        <taxon>Eucestoda</taxon>
        <taxon>Cyclophyllidea</taxon>
        <taxon>Taeniidae</taxon>
        <taxon>Echinococcus</taxon>
        <taxon>Echinococcus granulosus group</taxon>
    </lineage>
</organism>
<keyword evidence="3" id="KW-1185">Reference proteome</keyword>
<evidence type="ECO:0000313" key="3">
    <source>
        <dbReference type="Proteomes" id="UP000019149"/>
    </source>
</evidence>
<name>W6UKX6_ECHGR</name>